<keyword evidence="6 8" id="KW-1133">Transmembrane helix</keyword>
<proteinExistence type="inferred from homology"/>
<evidence type="ECO:0008006" key="11">
    <source>
        <dbReference type="Google" id="ProtNLM"/>
    </source>
</evidence>
<evidence type="ECO:0000256" key="5">
    <source>
        <dbReference type="ARBA" id="ARBA00022692"/>
    </source>
</evidence>
<evidence type="ECO:0000313" key="10">
    <source>
        <dbReference type="Proteomes" id="UP000035009"/>
    </source>
</evidence>
<accession>M3TFA1</accession>
<feature type="transmembrane region" description="Helical" evidence="8">
    <location>
        <begin position="54"/>
        <end position="75"/>
    </location>
</feature>
<evidence type="ECO:0000256" key="1">
    <source>
        <dbReference type="ARBA" id="ARBA00004651"/>
    </source>
</evidence>
<dbReference type="EMBL" id="BAOP01000014">
    <property type="protein sequence ID" value="GAC80126.1"/>
    <property type="molecule type" value="Genomic_DNA"/>
</dbReference>
<keyword evidence="5 8" id="KW-0812">Transmembrane</keyword>
<protein>
    <recommendedName>
        <fullName evidence="11">AI-2E family transporter</fullName>
    </recommendedName>
</protein>
<keyword evidence="7 8" id="KW-0472">Membrane</keyword>
<evidence type="ECO:0000256" key="8">
    <source>
        <dbReference type="SAM" id="Phobius"/>
    </source>
</evidence>
<evidence type="ECO:0000256" key="2">
    <source>
        <dbReference type="ARBA" id="ARBA00009773"/>
    </source>
</evidence>
<sequence length="363" mass="38146">MTETESDRPGDLTAVTVRSAVDTVRSIGALSWSIIGVVILIVLAAAAISAISGIVVPLIIATILGIVLEPAAAVLRRRRVPPVVATLLVMLAAVVVAGGLVALVVFGIVDQWSQIYDQLMVGWNTLLEWLRDHDLDTAAAEHLRTAVADYAPQLGQGVVGVVTSTFYGLLSLILGTFFSLFFLFFVLRDGYRFPAWVARAGLDPIEVSAVADLSRQSVRGYFSGTAKTAVITAPIFMIPMLILGVPLPIPIFILYFFLSFLPYVGAWLTGVVVVLIALGSGGTTAALIMLATFIVSNGSVQSAVSSWALGTSLKIHPVLVLLSTIIGGAIAGMIGMVLGPPVVAATVKSVAEVRRLRAEPAST</sequence>
<dbReference type="GO" id="GO:0005886">
    <property type="term" value="C:plasma membrane"/>
    <property type="evidence" value="ECO:0007669"/>
    <property type="project" value="UniProtKB-SubCell"/>
</dbReference>
<dbReference type="InterPro" id="IPR002549">
    <property type="entry name" value="AI-2E-like"/>
</dbReference>
<feature type="transmembrane region" description="Helical" evidence="8">
    <location>
        <begin position="166"/>
        <end position="187"/>
    </location>
</feature>
<evidence type="ECO:0000256" key="7">
    <source>
        <dbReference type="ARBA" id="ARBA00023136"/>
    </source>
</evidence>
<evidence type="ECO:0000256" key="4">
    <source>
        <dbReference type="ARBA" id="ARBA00022475"/>
    </source>
</evidence>
<comment type="similarity">
    <text evidence="2">Belongs to the autoinducer-2 exporter (AI-2E) (TC 2.A.86) family.</text>
</comment>
<evidence type="ECO:0000256" key="3">
    <source>
        <dbReference type="ARBA" id="ARBA00022448"/>
    </source>
</evidence>
<feature type="transmembrane region" description="Helical" evidence="8">
    <location>
        <begin position="87"/>
        <end position="109"/>
    </location>
</feature>
<feature type="transmembrane region" description="Helical" evidence="8">
    <location>
        <begin position="27"/>
        <end position="48"/>
    </location>
</feature>
<gene>
    <name evidence="9" type="ORF">GM1_014_01190</name>
</gene>
<dbReference type="RefSeq" id="WP_008378944.1">
    <property type="nucleotide sequence ID" value="NZ_BAOP01000014.1"/>
</dbReference>
<dbReference type="AlphaFoldDB" id="M3TFA1"/>
<comment type="subcellular location">
    <subcellularLocation>
        <location evidence="1">Cell membrane</location>
        <topology evidence="1">Multi-pass membrane protein</topology>
    </subcellularLocation>
</comment>
<dbReference type="PANTHER" id="PTHR21716:SF53">
    <property type="entry name" value="PERMEASE PERM-RELATED"/>
    <property type="match status" value="1"/>
</dbReference>
<dbReference type="Pfam" id="PF01594">
    <property type="entry name" value="AI-2E_transport"/>
    <property type="match status" value="1"/>
</dbReference>
<dbReference type="PANTHER" id="PTHR21716">
    <property type="entry name" value="TRANSMEMBRANE PROTEIN"/>
    <property type="match status" value="1"/>
</dbReference>
<feature type="transmembrane region" description="Helical" evidence="8">
    <location>
        <begin position="315"/>
        <end position="338"/>
    </location>
</feature>
<dbReference type="eggNOG" id="COG0628">
    <property type="taxonomic scope" value="Bacteria"/>
</dbReference>
<dbReference type="STRING" id="410332.SAMN04488550_1753"/>
<evidence type="ECO:0000313" key="9">
    <source>
        <dbReference type="EMBL" id="GAC80126.1"/>
    </source>
</evidence>
<keyword evidence="3" id="KW-0813">Transport</keyword>
<organism evidence="9 10">
    <name type="scientific">Gordonia malaquae NBRC 108250</name>
    <dbReference type="NCBI Taxonomy" id="1223542"/>
    <lineage>
        <taxon>Bacteria</taxon>
        <taxon>Bacillati</taxon>
        <taxon>Actinomycetota</taxon>
        <taxon>Actinomycetes</taxon>
        <taxon>Mycobacteriales</taxon>
        <taxon>Gordoniaceae</taxon>
        <taxon>Gordonia</taxon>
    </lineage>
</organism>
<keyword evidence="4" id="KW-1003">Cell membrane</keyword>
<reference evidence="9 10" key="1">
    <citation type="submission" date="2013-02" db="EMBL/GenBank/DDBJ databases">
        <title>Whole genome shotgun sequence of Gordonia malaquae NBRC 108250.</title>
        <authorList>
            <person name="Yoshida I."/>
            <person name="Hosoyama A."/>
            <person name="Tsuchikane K."/>
            <person name="Ando Y."/>
            <person name="Baba S."/>
            <person name="Ohji S."/>
            <person name="Hamada M."/>
            <person name="Tamura T."/>
            <person name="Yamazoe A."/>
            <person name="Yamazaki S."/>
            <person name="Fujita N."/>
        </authorList>
    </citation>
    <scope>NUCLEOTIDE SEQUENCE [LARGE SCALE GENOMIC DNA]</scope>
    <source>
        <strain evidence="9 10">NBRC 108250</strain>
    </source>
</reference>
<name>M3TFA1_GORML</name>
<feature type="transmembrane region" description="Helical" evidence="8">
    <location>
        <begin position="235"/>
        <end position="258"/>
    </location>
</feature>
<comment type="caution">
    <text evidence="9">The sequence shown here is derived from an EMBL/GenBank/DDBJ whole genome shotgun (WGS) entry which is preliminary data.</text>
</comment>
<dbReference type="Proteomes" id="UP000035009">
    <property type="component" value="Unassembled WGS sequence"/>
</dbReference>
<evidence type="ECO:0000256" key="6">
    <source>
        <dbReference type="ARBA" id="ARBA00022989"/>
    </source>
</evidence>
<feature type="transmembrane region" description="Helical" evidence="8">
    <location>
        <begin position="264"/>
        <end position="295"/>
    </location>
</feature>
<keyword evidence="10" id="KW-1185">Reference proteome</keyword>